<dbReference type="EMBL" id="RFFG01000032">
    <property type="protein sequence ID" value="RMI42544.1"/>
    <property type="molecule type" value="Genomic_DNA"/>
</dbReference>
<dbReference type="SUPFAM" id="SSF51735">
    <property type="entry name" value="NAD(P)-binding Rossmann-fold domains"/>
    <property type="match status" value="1"/>
</dbReference>
<dbReference type="PROSITE" id="PS51257">
    <property type="entry name" value="PROKAR_LIPOPROTEIN"/>
    <property type="match status" value="1"/>
</dbReference>
<dbReference type="GO" id="GO:0016646">
    <property type="term" value="F:oxidoreductase activity, acting on the CH-NH group of donors, NAD or NADP as acceptor"/>
    <property type="evidence" value="ECO:0007669"/>
    <property type="project" value="TreeGrafter"/>
</dbReference>
<reference evidence="2 3" key="1">
    <citation type="submission" date="2018-10" db="EMBL/GenBank/DDBJ databases">
        <title>Isolation from soil.</title>
        <authorList>
            <person name="Hu J."/>
        </authorList>
    </citation>
    <scope>NUCLEOTIDE SEQUENCE [LARGE SCALE GENOMIC DNA]</scope>
    <source>
        <strain evidence="2 3">NEAU-Ht49</strain>
    </source>
</reference>
<name>A0A3M2LYE9_9ACTN</name>
<dbReference type="InterPro" id="IPR036291">
    <property type="entry name" value="NAD(P)-bd_dom_sf"/>
</dbReference>
<dbReference type="AlphaFoldDB" id="A0A3M2LYE9"/>
<feature type="domain" description="NAD(P)-binding" evidence="1">
    <location>
        <begin position="7"/>
        <end position="202"/>
    </location>
</feature>
<dbReference type="OrthoDB" id="3763081at2"/>
<accession>A0A3M2LYE9</accession>
<protein>
    <submittedName>
        <fullName evidence="2">SDR family oxidoreductase</fullName>
    </submittedName>
</protein>
<evidence type="ECO:0000259" key="1">
    <source>
        <dbReference type="Pfam" id="PF13460"/>
    </source>
</evidence>
<dbReference type="Proteomes" id="UP000282674">
    <property type="component" value="Unassembled WGS sequence"/>
</dbReference>
<organism evidence="2 3">
    <name type="scientific">Actinomadura harenae</name>
    <dbReference type="NCBI Taxonomy" id="2483351"/>
    <lineage>
        <taxon>Bacteria</taxon>
        <taxon>Bacillati</taxon>
        <taxon>Actinomycetota</taxon>
        <taxon>Actinomycetes</taxon>
        <taxon>Streptosporangiales</taxon>
        <taxon>Thermomonosporaceae</taxon>
        <taxon>Actinomadura</taxon>
    </lineage>
</organism>
<dbReference type="Gene3D" id="3.40.50.720">
    <property type="entry name" value="NAD(P)-binding Rossmann-like Domain"/>
    <property type="match status" value="1"/>
</dbReference>
<comment type="caution">
    <text evidence="2">The sequence shown here is derived from an EMBL/GenBank/DDBJ whole genome shotgun (WGS) entry which is preliminary data.</text>
</comment>
<dbReference type="RefSeq" id="WP_122195763.1">
    <property type="nucleotide sequence ID" value="NZ_JBHSKC010000007.1"/>
</dbReference>
<keyword evidence="3" id="KW-1185">Reference proteome</keyword>
<dbReference type="InterPro" id="IPR051606">
    <property type="entry name" value="Polyketide_Oxido-like"/>
</dbReference>
<gene>
    <name evidence="2" type="ORF">EBO15_19070</name>
</gene>
<evidence type="ECO:0000313" key="2">
    <source>
        <dbReference type="EMBL" id="RMI42544.1"/>
    </source>
</evidence>
<dbReference type="Pfam" id="PF13460">
    <property type="entry name" value="NAD_binding_10"/>
    <property type="match status" value="1"/>
</dbReference>
<dbReference type="InterPro" id="IPR016040">
    <property type="entry name" value="NAD(P)-bd_dom"/>
</dbReference>
<dbReference type="PANTHER" id="PTHR43355:SF2">
    <property type="entry name" value="FLAVIN REDUCTASE (NADPH)"/>
    <property type="match status" value="1"/>
</dbReference>
<sequence length="213" mass="22172">MRITIFGATGGIGTAACREAAERGHEVTAVVRDAARLPADVRERVNVVVADVMDPAAVQSAVEGRDAVLSCLGSRGGRAATTVLTDAATSVVKGMRAAGARRLLTVSAAAPYPDPGDGFLGGRVFKPLVSKILERPFADLLRADDLVEKADGIDWTLVRPPMLQNGPATGTYRLGLDLAPPKARRIRRADVAAAMLDLAGDPTSIGHVAWVAA</sequence>
<dbReference type="CDD" id="cd05244">
    <property type="entry name" value="BVR-B_like_SDR_a"/>
    <property type="match status" value="1"/>
</dbReference>
<evidence type="ECO:0000313" key="3">
    <source>
        <dbReference type="Proteomes" id="UP000282674"/>
    </source>
</evidence>
<dbReference type="PANTHER" id="PTHR43355">
    <property type="entry name" value="FLAVIN REDUCTASE (NADPH)"/>
    <property type="match status" value="1"/>
</dbReference>
<proteinExistence type="predicted"/>